<evidence type="ECO:0000313" key="3">
    <source>
        <dbReference type="Proteomes" id="UP000178393"/>
    </source>
</evidence>
<evidence type="ECO:0000313" key="2">
    <source>
        <dbReference type="EMBL" id="OGD99112.1"/>
    </source>
</evidence>
<gene>
    <name evidence="2" type="ORF">A2W45_03670</name>
</gene>
<organism evidence="2 3">
    <name type="scientific">Candidatus Curtissbacteria bacterium RIFCSPHIGHO2_12_41_11</name>
    <dbReference type="NCBI Taxonomy" id="1797718"/>
    <lineage>
        <taxon>Bacteria</taxon>
        <taxon>Candidatus Curtissiibacteriota</taxon>
    </lineage>
</organism>
<reference evidence="2 3" key="1">
    <citation type="journal article" date="2016" name="Nat. Commun.">
        <title>Thousands of microbial genomes shed light on interconnected biogeochemical processes in an aquifer system.</title>
        <authorList>
            <person name="Anantharaman K."/>
            <person name="Brown C.T."/>
            <person name="Hug L.A."/>
            <person name="Sharon I."/>
            <person name="Castelle C.J."/>
            <person name="Probst A.J."/>
            <person name="Thomas B.C."/>
            <person name="Singh A."/>
            <person name="Wilkins M.J."/>
            <person name="Karaoz U."/>
            <person name="Brodie E.L."/>
            <person name="Williams K.H."/>
            <person name="Hubbard S.S."/>
            <person name="Banfield J.F."/>
        </authorList>
    </citation>
    <scope>NUCLEOTIDE SEQUENCE [LARGE SCALE GENOMIC DNA]</scope>
</reference>
<sequence length="135" mass="14769">MPAKTAKAKPVKPNGPKGSIFQKINQSLAIIFYLMWIVIGLFFMLLIIANIHQGVFRQLFAPPQQAPPQVQTPTETTLSGIGKVNIECIQSALSNEVIGKIIQEENTTFLTDEEKAKLEPCIVEKEATPAPSPSP</sequence>
<accession>A0A1F5H4L1</accession>
<dbReference type="AlphaFoldDB" id="A0A1F5H4L1"/>
<keyword evidence="1" id="KW-0472">Membrane</keyword>
<keyword evidence="1" id="KW-0812">Transmembrane</keyword>
<dbReference type="Proteomes" id="UP000178393">
    <property type="component" value="Unassembled WGS sequence"/>
</dbReference>
<evidence type="ECO:0000256" key="1">
    <source>
        <dbReference type="SAM" id="Phobius"/>
    </source>
</evidence>
<protein>
    <submittedName>
        <fullName evidence="2">Uncharacterized protein</fullName>
    </submittedName>
</protein>
<comment type="caution">
    <text evidence="2">The sequence shown here is derived from an EMBL/GenBank/DDBJ whole genome shotgun (WGS) entry which is preliminary data.</text>
</comment>
<feature type="transmembrane region" description="Helical" evidence="1">
    <location>
        <begin position="30"/>
        <end position="49"/>
    </location>
</feature>
<keyword evidence="1" id="KW-1133">Transmembrane helix</keyword>
<proteinExistence type="predicted"/>
<dbReference type="EMBL" id="MFBH01000034">
    <property type="protein sequence ID" value="OGD99112.1"/>
    <property type="molecule type" value="Genomic_DNA"/>
</dbReference>
<name>A0A1F5H4L1_9BACT</name>